<accession>A0A2S1RA11</accession>
<keyword evidence="3" id="KW-1185">Reference proteome</keyword>
<evidence type="ECO:0000259" key="1">
    <source>
        <dbReference type="Pfam" id="PF05076"/>
    </source>
</evidence>
<dbReference type="InterPro" id="IPR020941">
    <property type="entry name" value="SUFU-like_domain"/>
</dbReference>
<evidence type="ECO:0000313" key="3">
    <source>
        <dbReference type="Proteomes" id="UP000244928"/>
    </source>
</evidence>
<name>A0A2S1RA11_9ACTN</name>
<dbReference type="OrthoDB" id="8479146at2"/>
<dbReference type="AlphaFoldDB" id="A0A2S1RA11"/>
<dbReference type="KEGG" id="dlu:A6035_14130"/>
<reference evidence="2 3" key="1">
    <citation type="submission" date="2016-04" db="EMBL/GenBank/DDBJ databases">
        <title>Complete genome sequence of Dietzia lutea YIM 80766T, a strain isolated from desert soil in Egypt.</title>
        <authorList>
            <person name="Zhao J."/>
            <person name="Hu B."/>
            <person name="Geng S."/>
            <person name="Nie Y."/>
            <person name="Tang Y."/>
        </authorList>
    </citation>
    <scope>NUCLEOTIDE SEQUENCE [LARGE SCALE GENOMIC DNA]</scope>
    <source>
        <strain evidence="2 3">YIM 80766</strain>
    </source>
</reference>
<dbReference type="Pfam" id="PF05076">
    <property type="entry name" value="SUFU"/>
    <property type="match status" value="1"/>
</dbReference>
<sequence>MSDENTLPGPDAADLSGLEGILGGKDKVRVLRYPHETEPDEEGKTTEWHCDIVVVDNVPAVGFSTYATIGARELPTNVTTPEGRQIRSEFVTVGRTGHRAMADVLDACALAVATGSIHVAPGAVIPNAVGLVDPGRRCEHLVLTPPFLWPELQVVDETGGPDGTGPLLTRLQAVPITTAEMSALGRDGADALFEKLDTADADVTDPDRPSVV</sequence>
<dbReference type="RefSeq" id="WP_108848445.1">
    <property type="nucleotide sequence ID" value="NZ_CP015449.1"/>
</dbReference>
<dbReference type="Proteomes" id="UP000244928">
    <property type="component" value="Chromosome"/>
</dbReference>
<organism evidence="2 3">
    <name type="scientific">Dietzia lutea</name>
    <dbReference type="NCBI Taxonomy" id="546160"/>
    <lineage>
        <taxon>Bacteria</taxon>
        <taxon>Bacillati</taxon>
        <taxon>Actinomycetota</taxon>
        <taxon>Actinomycetes</taxon>
        <taxon>Mycobacteriales</taxon>
        <taxon>Dietziaceae</taxon>
        <taxon>Dietzia</taxon>
    </lineage>
</organism>
<protein>
    <recommendedName>
        <fullName evidence="1">Suppressor of fused-like domain-containing protein</fullName>
    </recommendedName>
</protein>
<evidence type="ECO:0000313" key="2">
    <source>
        <dbReference type="EMBL" id="AWH93123.1"/>
    </source>
</evidence>
<proteinExistence type="predicted"/>
<feature type="domain" description="Suppressor of fused-like" evidence="1">
    <location>
        <begin position="49"/>
        <end position="209"/>
    </location>
</feature>
<gene>
    <name evidence="2" type="ORF">A6035_14130</name>
</gene>
<dbReference type="EMBL" id="CP015449">
    <property type="protein sequence ID" value="AWH93123.1"/>
    <property type="molecule type" value="Genomic_DNA"/>
</dbReference>